<dbReference type="AlphaFoldDB" id="A0A1H3PCJ4"/>
<accession>A0A1H3PCJ4</accession>
<organism evidence="1 2">
    <name type="scientific">Micromonospora pattaloongensis</name>
    <dbReference type="NCBI Taxonomy" id="405436"/>
    <lineage>
        <taxon>Bacteria</taxon>
        <taxon>Bacillati</taxon>
        <taxon>Actinomycetota</taxon>
        <taxon>Actinomycetes</taxon>
        <taxon>Micromonosporales</taxon>
        <taxon>Micromonosporaceae</taxon>
        <taxon>Micromonospora</taxon>
    </lineage>
</organism>
<evidence type="ECO:0000313" key="2">
    <source>
        <dbReference type="Proteomes" id="UP000242415"/>
    </source>
</evidence>
<gene>
    <name evidence="1" type="ORF">SAMN05444365_104438</name>
</gene>
<dbReference type="RefSeq" id="WP_245736642.1">
    <property type="nucleotide sequence ID" value="NZ_FNPH01000004.1"/>
</dbReference>
<dbReference type="STRING" id="405436.SAMN05444365_104438"/>
<evidence type="ECO:0008006" key="3">
    <source>
        <dbReference type="Google" id="ProtNLM"/>
    </source>
</evidence>
<protein>
    <recommendedName>
        <fullName evidence="3">Excreted virulence factor EspC, type VII ESX diderm</fullName>
    </recommendedName>
</protein>
<keyword evidence="2" id="KW-1185">Reference proteome</keyword>
<dbReference type="EMBL" id="FNPH01000004">
    <property type="protein sequence ID" value="SDY98525.1"/>
    <property type="molecule type" value="Genomic_DNA"/>
</dbReference>
<name>A0A1H3PCJ4_9ACTN</name>
<evidence type="ECO:0000313" key="1">
    <source>
        <dbReference type="EMBL" id="SDY98525.1"/>
    </source>
</evidence>
<dbReference type="Gene3D" id="1.10.287.1060">
    <property type="entry name" value="ESAT-6-like"/>
    <property type="match status" value="1"/>
</dbReference>
<dbReference type="Proteomes" id="UP000242415">
    <property type="component" value="Unassembled WGS sequence"/>
</dbReference>
<reference evidence="2" key="1">
    <citation type="submission" date="2016-10" db="EMBL/GenBank/DDBJ databases">
        <authorList>
            <person name="Varghese N."/>
            <person name="Submissions S."/>
        </authorList>
    </citation>
    <scope>NUCLEOTIDE SEQUENCE [LARGE SCALE GENOMIC DNA]</scope>
    <source>
        <strain evidence="2">DSM 45245</strain>
    </source>
</reference>
<proteinExistence type="predicted"/>
<sequence length="105" mass="11734">MSPPPSKQEVAVATETLRTEANMWLRHSDQMEVIAGKAQGLRMTRLEAGIFQLLVSPYDEVADQITARCREGQQRMADIAATLRQVADTYDAEDASNAHKLQNLY</sequence>